<dbReference type="EMBL" id="BK014981">
    <property type="protein sequence ID" value="DAD85412.1"/>
    <property type="molecule type" value="Genomic_DNA"/>
</dbReference>
<organism evidence="1">
    <name type="scientific">Siphoviridae sp. ctigT3</name>
    <dbReference type="NCBI Taxonomy" id="2826434"/>
    <lineage>
        <taxon>Viruses</taxon>
        <taxon>Duplodnaviria</taxon>
        <taxon>Heunggongvirae</taxon>
        <taxon>Uroviricota</taxon>
        <taxon>Caudoviricetes</taxon>
    </lineage>
</organism>
<protein>
    <submittedName>
        <fullName evidence="1">Uncharacterized protein</fullName>
    </submittedName>
</protein>
<evidence type="ECO:0000313" key="1">
    <source>
        <dbReference type="EMBL" id="DAD85412.1"/>
    </source>
</evidence>
<reference evidence="1" key="1">
    <citation type="journal article" date="2021" name="Proc. Natl. Acad. Sci. U.S.A.">
        <title>A Catalog of Tens of Thousands of Viruses from Human Metagenomes Reveals Hidden Associations with Chronic Diseases.</title>
        <authorList>
            <person name="Tisza M.J."/>
            <person name="Buck C.B."/>
        </authorList>
    </citation>
    <scope>NUCLEOTIDE SEQUENCE</scope>
    <source>
        <strain evidence="1">CtigT3</strain>
    </source>
</reference>
<sequence length="101" mass="11306">MNKICFLTIALSFFLSSPVMAGLKCDRLPNGDAANCVWIDGYRDPMTVITTPPASPAVQKKQRQAEFEEALQREVDHRMFTENISSAQAIEDILAGRPRHK</sequence>
<accession>A0A8S5MT33</accession>
<proteinExistence type="predicted"/>
<name>A0A8S5MT33_9CAUD</name>